<reference evidence="1 2" key="1">
    <citation type="submission" date="2018-09" db="EMBL/GenBank/DDBJ databases">
        <title>Genome sequencing of Nocardioides immobilis CCTCC AB 2017083 for comparison to Nocardioides silvaticus.</title>
        <authorList>
            <person name="Li C."/>
            <person name="Wang G."/>
        </authorList>
    </citation>
    <scope>NUCLEOTIDE SEQUENCE [LARGE SCALE GENOMIC DNA]</scope>
    <source>
        <strain evidence="1 2">CCTCC AB 2017083</strain>
    </source>
</reference>
<evidence type="ECO:0000313" key="2">
    <source>
        <dbReference type="Proteomes" id="UP000283644"/>
    </source>
</evidence>
<gene>
    <name evidence="1" type="ORF">D0Z08_14715</name>
</gene>
<dbReference type="Pfam" id="PF10604">
    <property type="entry name" value="Polyketide_cyc2"/>
    <property type="match status" value="1"/>
</dbReference>
<proteinExistence type="predicted"/>
<dbReference type="InterPro" id="IPR023393">
    <property type="entry name" value="START-like_dom_sf"/>
</dbReference>
<comment type="caution">
    <text evidence="1">The sequence shown here is derived from an EMBL/GenBank/DDBJ whole genome shotgun (WGS) entry which is preliminary data.</text>
</comment>
<evidence type="ECO:0000313" key="1">
    <source>
        <dbReference type="EMBL" id="RHW26226.1"/>
    </source>
</evidence>
<dbReference type="CDD" id="cd07821">
    <property type="entry name" value="PYR_PYL_RCAR_like"/>
    <property type="match status" value="1"/>
</dbReference>
<dbReference type="SUPFAM" id="SSF55961">
    <property type="entry name" value="Bet v1-like"/>
    <property type="match status" value="1"/>
</dbReference>
<dbReference type="Gene3D" id="3.30.530.20">
    <property type="match status" value="1"/>
</dbReference>
<dbReference type="PANTHER" id="PTHR39332">
    <property type="entry name" value="BLL4707 PROTEIN"/>
    <property type="match status" value="1"/>
</dbReference>
<dbReference type="PANTHER" id="PTHR39332:SF7">
    <property type="entry name" value="SRPBCC FAMILY PROTEIN"/>
    <property type="match status" value="1"/>
</dbReference>
<keyword evidence="2" id="KW-1185">Reference proteome</keyword>
<dbReference type="RefSeq" id="WP_118926012.1">
    <property type="nucleotide sequence ID" value="NZ_QXGH01000018.1"/>
</dbReference>
<dbReference type="AlphaFoldDB" id="A0A417Y0V3"/>
<organism evidence="1 2">
    <name type="scientific">Nocardioides immobilis</name>
    <dbReference type="NCBI Taxonomy" id="2049295"/>
    <lineage>
        <taxon>Bacteria</taxon>
        <taxon>Bacillati</taxon>
        <taxon>Actinomycetota</taxon>
        <taxon>Actinomycetes</taxon>
        <taxon>Propionibacteriales</taxon>
        <taxon>Nocardioidaceae</taxon>
        <taxon>Nocardioides</taxon>
    </lineage>
</organism>
<accession>A0A417Y0V3</accession>
<dbReference type="Proteomes" id="UP000283644">
    <property type="component" value="Unassembled WGS sequence"/>
</dbReference>
<sequence>MDITARGTIDRPIDEVWAILSDFAGLQEWHPGLSTCETEGSGVGSLRRVTLKDGRGATERLDELDESTHTLVYSVTESVRPATIGLSARITLSQASETATEVEWVVSPPESDGLTDEIIDGMRAYYPSRIQNLADAAHRRADAG</sequence>
<protein>
    <submittedName>
        <fullName evidence="1">SRPBCC family protein</fullName>
    </submittedName>
</protein>
<dbReference type="OrthoDB" id="3371087at2"/>
<name>A0A417Y0V3_9ACTN</name>
<dbReference type="InterPro" id="IPR019587">
    <property type="entry name" value="Polyketide_cyclase/dehydratase"/>
</dbReference>
<dbReference type="EMBL" id="QXGH01000018">
    <property type="protein sequence ID" value="RHW26226.1"/>
    <property type="molecule type" value="Genomic_DNA"/>
</dbReference>